<feature type="non-terminal residue" evidence="2">
    <location>
        <position position="175"/>
    </location>
</feature>
<protein>
    <submittedName>
        <fullName evidence="2">Uncharacterized protein</fullName>
    </submittedName>
</protein>
<evidence type="ECO:0000313" key="3">
    <source>
        <dbReference type="Proteomes" id="UP001432027"/>
    </source>
</evidence>
<sequence>MDGVVKTSRSLKREFVVTDDGESTSEQPILKSAKREAQAVPSTEVVELQQKVVMLESNFQRVCRAARTAELRAEAAESSHCFKYGINDGFQAEKKRADELELRLADVLAQLEEARRKAESAVNELTWENRALKTELAETKRAQQERIDELTHKLAQYEGDSDLLEMQLQEIHLPG</sequence>
<dbReference type="Proteomes" id="UP001432027">
    <property type="component" value="Unassembled WGS sequence"/>
</dbReference>
<dbReference type="AlphaFoldDB" id="A0AAV5U629"/>
<evidence type="ECO:0000313" key="2">
    <source>
        <dbReference type="EMBL" id="GMT01842.1"/>
    </source>
</evidence>
<comment type="caution">
    <text evidence="2">The sequence shown here is derived from an EMBL/GenBank/DDBJ whole genome shotgun (WGS) entry which is preliminary data.</text>
</comment>
<keyword evidence="3" id="KW-1185">Reference proteome</keyword>
<accession>A0AAV5U629</accession>
<gene>
    <name evidence="2" type="ORF">PENTCL1PPCAC_24016</name>
</gene>
<evidence type="ECO:0000256" key="1">
    <source>
        <dbReference type="SAM" id="Coils"/>
    </source>
</evidence>
<name>A0AAV5U629_9BILA</name>
<keyword evidence="1" id="KW-0175">Coiled coil</keyword>
<organism evidence="2 3">
    <name type="scientific">Pristionchus entomophagus</name>
    <dbReference type="NCBI Taxonomy" id="358040"/>
    <lineage>
        <taxon>Eukaryota</taxon>
        <taxon>Metazoa</taxon>
        <taxon>Ecdysozoa</taxon>
        <taxon>Nematoda</taxon>
        <taxon>Chromadorea</taxon>
        <taxon>Rhabditida</taxon>
        <taxon>Rhabditina</taxon>
        <taxon>Diplogasteromorpha</taxon>
        <taxon>Diplogasteroidea</taxon>
        <taxon>Neodiplogasteridae</taxon>
        <taxon>Pristionchus</taxon>
    </lineage>
</organism>
<feature type="coiled-coil region" evidence="1">
    <location>
        <begin position="90"/>
        <end position="167"/>
    </location>
</feature>
<proteinExistence type="predicted"/>
<reference evidence="2" key="1">
    <citation type="submission" date="2023-10" db="EMBL/GenBank/DDBJ databases">
        <title>Genome assembly of Pristionchus species.</title>
        <authorList>
            <person name="Yoshida K."/>
            <person name="Sommer R.J."/>
        </authorList>
    </citation>
    <scope>NUCLEOTIDE SEQUENCE</scope>
    <source>
        <strain evidence="2">RS0144</strain>
    </source>
</reference>
<dbReference type="EMBL" id="BTSX01000005">
    <property type="protein sequence ID" value="GMT01842.1"/>
    <property type="molecule type" value="Genomic_DNA"/>
</dbReference>